<dbReference type="InterPro" id="IPR036457">
    <property type="entry name" value="PPM-type-like_dom_sf"/>
</dbReference>
<dbReference type="CDD" id="cd00143">
    <property type="entry name" value="PP2Cc"/>
    <property type="match status" value="1"/>
</dbReference>
<organism evidence="2 3">
    <name type="scientific">Clostridium polyendosporum</name>
    <dbReference type="NCBI Taxonomy" id="69208"/>
    <lineage>
        <taxon>Bacteria</taxon>
        <taxon>Bacillati</taxon>
        <taxon>Bacillota</taxon>
        <taxon>Clostridia</taxon>
        <taxon>Eubacteriales</taxon>
        <taxon>Clostridiaceae</taxon>
        <taxon>Clostridium</taxon>
    </lineage>
</organism>
<comment type="caution">
    <text evidence="2">The sequence shown here is derived from an EMBL/GenBank/DDBJ whole genome shotgun (WGS) entry which is preliminary data.</text>
</comment>
<sequence>MIGIKTDIGNRRQINEDYAGYVTCDDFCLYIVADGMGGHNAGEVASRLAVEGVITYVRKNYGIIEETCLLANAIKETNFDLFKYSLGNEGLNGMGTTLTACLITNNITQIAHIGDSCCFGLQDKEIIKITKDHSLVQELLDCGSISEDEALNHPRKNVITRAVGTGVNVEADIYNIEKGTYNIYVICSDGLTNEVSKEEIRDIVLSKSSFEEACSVLVDLANGRGGKDNITVMIFGGEI</sequence>
<dbReference type="AlphaFoldDB" id="A0A919VEX9"/>
<evidence type="ECO:0000313" key="2">
    <source>
        <dbReference type="EMBL" id="GIM27855.1"/>
    </source>
</evidence>
<dbReference type="RefSeq" id="WP_212902609.1">
    <property type="nucleotide sequence ID" value="NZ_BOPZ01000003.1"/>
</dbReference>
<dbReference type="PANTHER" id="PTHR13832">
    <property type="entry name" value="PROTEIN PHOSPHATASE 2C"/>
    <property type="match status" value="1"/>
</dbReference>
<gene>
    <name evidence="2" type="ORF">CPJCM30710_05210</name>
</gene>
<dbReference type="EMBL" id="BOPZ01000003">
    <property type="protein sequence ID" value="GIM27855.1"/>
    <property type="molecule type" value="Genomic_DNA"/>
</dbReference>
<evidence type="ECO:0000313" key="3">
    <source>
        <dbReference type="Proteomes" id="UP000679179"/>
    </source>
</evidence>
<dbReference type="InterPro" id="IPR001932">
    <property type="entry name" value="PPM-type_phosphatase-like_dom"/>
</dbReference>
<dbReference type="Pfam" id="PF13672">
    <property type="entry name" value="PP2C_2"/>
    <property type="match status" value="1"/>
</dbReference>
<dbReference type="Gene3D" id="3.60.40.10">
    <property type="entry name" value="PPM-type phosphatase domain"/>
    <property type="match status" value="1"/>
</dbReference>
<dbReference type="SMART" id="SM00332">
    <property type="entry name" value="PP2Cc"/>
    <property type="match status" value="1"/>
</dbReference>
<dbReference type="NCBIfam" id="NF033484">
    <property type="entry name" value="Stp1_PP2C_phos"/>
    <property type="match status" value="1"/>
</dbReference>
<dbReference type="PANTHER" id="PTHR13832:SF860">
    <property type="entry name" value="PROTEIN PHOSPHATASE PHPP"/>
    <property type="match status" value="1"/>
</dbReference>
<dbReference type="GO" id="GO:0004722">
    <property type="term" value="F:protein serine/threonine phosphatase activity"/>
    <property type="evidence" value="ECO:0007669"/>
    <property type="project" value="InterPro"/>
</dbReference>
<proteinExistence type="predicted"/>
<dbReference type="PROSITE" id="PS51746">
    <property type="entry name" value="PPM_2"/>
    <property type="match status" value="1"/>
</dbReference>
<name>A0A919VEX9_9CLOT</name>
<evidence type="ECO:0000259" key="1">
    <source>
        <dbReference type="PROSITE" id="PS51746"/>
    </source>
</evidence>
<dbReference type="InterPro" id="IPR015655">
    <property type="entry name" value="PP2C"/>
</dbReference>
<protein>
    <submittedName>
        <fullName evidence="2">Protein phosphatase</fullName>
    </submittedName>
</protein>
<reference evidence="2" key="1">
    <citation type="submission" date="2021-03" db="EMBL/GenBank/DDBJ databases">
        <title>Taxonomic study of Clostridium polyendosporum from meadow-gley soil under rice.</title>
        <authorList>
            <person name="Kobayashi H."/>
            <person name="Tanizawa Y."/>
            <person name="Yagura M."/>
        </authorList>
    </citation>
    <scope>NUCLEOTIDE SEQUENCE</scope>
    <source>
        <strain evidence="2">JCM 30710</strain>
    </source>
</reference>
<keyword evidence="3" id="KW-1185">Reference proteome</keyword>
<dbReference type="SMART" id="SM00331">
    <property type="entry name" value="PP2C_SIG"/>
    <property type="match status" value="1"/>
</dbReference>
<accession>A0A919VEX9</accession>
<dbReference type="SUPFAM" id="SSF81606">
    <property type="entry name" value="PP2C-like"/>
    <property type="match status" value="1"/>
</dbReference>
<dbReference type="Proteomes" id="UP000679179">
    <property type="component" value="Unassembled WGS sequence"/>
</dbReference>
<feature type="domain" description="PPM-type phosphatase" evidence="1">
    <location>
        <begin position="1"/>
        <end position="237"/>
    </location>
</feature>